<dbReference type="eggNOG" id="COG1502">
    <property type="taxonomic scope" value="Bacteria"/>
</dbReference>
<evidence type="ECO:0000259" key="2">
    <source>
        <dbReference type="PROSITE" id="PS50035"/>
    </source>
</evidence>
<dbReference type="PROSITE" id="PS50035">
    <property type="entry name" value="PLD"/>
    <property type="match status" value="2"/>
</dbReference>
<dbReference type="OrthoDB" id="9762009at2"/>
<evidence type="ECO:0000313" key="3">
    <source>
        <dbReference type="EMBL" id="EFQ82417.1"/>
    </source>
</evidence>
<dbReference type="AlphaFoldDB" id="E2SEE0"/>
<feature type="domain" description="PLD phosphodiesterase" evidence="2">
    <location>
        <begin position="327"/>
        <end position="354"/>
    </location>
</feature>
<dbReference type="EMBL" id="ACLF03000007">
    <property type="protein sequence ID" value="EFQ82417.1"/>
    <property type="molecule type" value="Genomic_DNA"/>
</dbReference>
<dbReference type="CDD" id="cd09110">
    <property type="entry name" value="PLDc_CLS_1"/>
    <property type="match status" value="1"/>
</dbReference>
<dbReference type="SMART" id="SM00155">
    <property type="entry name" value="PLDc"/>
    <property type="match status" value="2"/>
</dbReference>
<keyword evidence="3" id="KW-0378">Hydrolase</keyword>
<evidence type="ECO:0000313" key="4">
    <source>
        <dbReference type="Proteomes" id="UP000003111"/>
    </source>
</evidence>
<dbReference type="GO" id="GO:0030572">
    <property type="term" value="F:phosphatidyltransferase activity"/>
    <property type="evidence" value="ECO:0007669"/>
    <property type="project" value="UniProtKB-ARBA"/>
</dbReference>
<dbReference type="Pfam" id="PF13091">
    <property type="entry name" value="PLDc_2"/>
    <property type="match status" value="2"/>
</dbReference>
<feature type="domain" description="PLD phosphodiesterase" evidence="2">
    <location>
        <begin position="160"/>
        <end position="187"/>
    </location>
</feature>
<dbReference type="InterPro" id="IPR001736">
    <property type="entry name" value="PLipase_D/transphosphatidylase"/>
</dbReference>
<dbReference type="GO" id="GO:0032049">
    <property type="term" value="P:cardiolipin biosynthetic process"/>
    <property type="evidence" value="ECO:0007669"/>
    <property type="project" value="UniProtKB-ARBA"/>
</dbReference>
<comment type="caution">
    <text evidence="3">The sequence shown here is derived from an EMBL/GenBank/DDBJ whole genome shotgun (WGS) entry which is preliminary data.</text>
</comment>
<reference evidence="3" key="1">
    <citation type="submission" date="2010-08" db="EMBL/GenBank/DDBJ databases">
        <authorList>
            <person name="Muzny D."/>
            <person name="Qin X."/>
            <person name="Buhay C."/>
            <person name="Dugan-Rocha S."/>
            <person name="Ding Y."/>
            <person name="Chen G."/>
            <person name="Hawes A."/>
            <person name="Holder M."/>
            <person name="Jhangiani S."/>
            <person name="Johnson A."/>
            <person name="Khan Z."/>
            <person name="Li Z."/>
            <person name="Liu W."/>
            <person name="Liu X."/>
            <person name="Perez L."/>
            <person name="Shen H."/>
            <person name="Wang Q."/>
            <person name="Watt J."/>
            <person name="Xi L."/>
            <person name="Xin Y."/>
            <person name="Zhou J."/>
            <person name="Deng J."/>
            <person name="Jiang H."/>
            <person name="Liu Y."/>
            <person name="Qu J."/>
            <person name="Song X.-Z."/>
            <person name="Zhang L."/>
            <person name="Villasana D."/>
            <person name="Johnson A."/>
            <person name="Liu J."/>
            <person name="Liyanage D."/>
            <person name="Lorensuhewa L."/>
            <person name="Robinson T."/>
            <person name="Song A."/>
            <person name="Song B.-B."/>
            <person name="Dinh H."/>
            <person name="Thornton R."/>
            <person name="Coyle M."/>
            <person name="Francisco L."/>
            <person name="Jackson L."/>
            <person name="Javaid M."/>
            <person name="Korchina V."/>
            <person name="Kovar C."/>
            <person name="Mata R."/>
            <person name="Mathew T."/>
            <person name="Ngo R."/>
            <person name="Nguyen L."/>
            <person name="Nguyen N."/>
            <person name="Okwuonu G."/>
            <person name="Ongeri F."/>
            <person name="Pham C."/>
            <person name="Simmons D."/>
            <person name="Wilczek-Boney K."/>
            <person name="Hale W."/>
            <person name="Jakkamsetti A."/>
            <person name="Pham P."/>
            <person name="Ruth R."/>
            <person name="San Lucas F."/>
            <person name="Warren J."/>
            <person name="Zhang J."/>
            <person name="Zhao Z."/>
            <person name="Zhou C."/>
            <person name="Zhu D."/>
            <person name="Lee S."/>
            <person name="Bess C."/>
            <person name="Blankenburg K."/>
            <person name="Forbes L."/>
            <person name="Fu Q."/>
            <person name="Gubbala S."/>
            <person name="Hirani K."/>
            <person name="Jayaseelan J.C."/>
            <person name="Lara F."/>
            <person name="Munidasa M."/>
            <person name="Palculict T."/>
            <person name="Patil S."/>
            <person name="Pu L.-L."/>
            <person name="Saada N."/>
            <person name="Tang L."/>
            <person name="Weissenberger G."/>
            <person name="Zhu Y."/>
            <person name="Hemphill L."/>
            <person name="Shang Y."/>
            <person name="Youmans B."/>
            <person name="Ayvaz T."/>
            <person name="Ross M."/>
            <person name="Santibanez J."/>
            <person name="Aqrawi P."/>
            <person name="Gross S."/>
            <person name="Joshi V."/>
            <person name="Fowler G."/>
            <person name="Nazareth L."/>
            <person name="Reid J."/>
            <person name="Worley K."/>
            <person name="Petrosino J."/>
            <person name="Highlander S."/>
            <person name="Gibbs R."/>
        </authorList>
    </citation>
    <scope>NUCLEOTIDE SEQUENCE [LARGE SCALE GENOMIC DNA]</scope>
    <source>
        <strain evidence="3">DSM 15272</strain>
    </source>
</reference>
<dbReference type="EC" id="3.1.-.-" evidence="3"/>
<protein>
    <submittedName>
        <fullName evidence="3">Phospholipase D domain protein</fullName>
        <ecNumber evidence="3">3.1.-.-</ecNumber>
    </submittedName>
</protein>
<name>E2SEE0_9ACTN</name>
<keyword evidence="4" id="KW-1185">Reference proteome</keyword>
<dbReference type="SUPFAM" id="SSF56024">
    <property type="entry name" value="Phospholipase D/nuclease"/>
    <property type="match status" value="2"/>
</dbReference>
<dbReference type="Gene3D" id="3.30.870.10">
    <property type="entry name" value="Endonuclease Chain A"/>
    <property type="match status" value="2"/>
</dbReference>
<accession>E2SEE0</accession>
<evidence type="ECO:0000256" key="1">
    <source>
        <dbReference type="SAM" id="Phobius"/>
    </source>
</evidence>
<dbReference type="InterPro" id="IPR025202">
    <property type="entry name" value="PLD-like_dom"/>
</dbReference>
<dbReference type="STRING" id="585531.HMPREF0063_12399"/>
<sequence>MRIRPPSPRAIAWRAARTWLVAVVVVVVGLMSTTKIRKLLRGKRAAEPFRRTPVRAVPVAGSQIATFTDGAELFEDMLAAIDAASERVLLETYILKADATGQRFKDALVRAAGRGVDVHVIYDGFANLVVSPSFLRFPAPIQVLRYPVWAAGLQVFNPRRLGRDHRKILVVDGTVGYVGGYNIGDLYATDWRDTHLRVTGPAVWDLDNAFVDFWNLRGGSLRRLHQIGTASWDPHVRAHRNTPGQLMYPIRGMYLEAIDRAQHHIYITAAYFIPDHDILQGLLDAARRGVDVRILMPEVSNHVVADWLSRGFYGSLLAGGVRILLYQDWMVHAKTATIDGRWSTVGTANIDRLSLTGNYEINLEIIDPGLAAHLEAVFDNDTRPPQARELTRAEWERRHLVARVCELILRPLRPLL</sequence>
<feature type="transmembrane region" description="Helical" evidence="1">
    <location>
        <begin position="12"/>
        <end position="31"/>
    </location>
</feature>
<proteinExistence type="predicted"/>
<keyword evidence="1" id="KW-1133">Transmembrane helix</keyword>
<dbReference type="Proteomes" id="UP000003111">
    <property type="component" value="Unassembled WGS sequence"/>
</dbReference>
<gene>
    <name evidence="3" type="ORF">HMPREF0063_12399</name>
</gene>
<dbReference type="GO" id="GO:0016787">
    <property type="term" value="F:hydrolase activity"/>
    <property type="evidence" value="ECO:0007669"/>
    <property type="project" value="UniProtKB-KW"/>
</dbReference>
<dbReference type="RefSeq" id="WP_007077491.1">
    <property type="nucleotide sequence ID" value="NZ_CM001024.1"/>
</dbReference>
<dbReference type="CDD" id="cd09159">
    <property type="entry name" value="PLDc_ybhO_like_2"/>
    <property type="match status" value="1"/>
</dbReference>
<dbReference type="PANTHER" id="PTHR21248:SF22">
    <property type="entry name" value="PHOSPHOLIPASE D"/>
    <property type="match status" value="1"/>
</dbReference>
<organism evidence="3 4">
    <name type="scientific">Aeromicrobium marinum DSM 15272</name>
    <dbReference type="NCBI Taxonomy" id="585531"/>
    <lineage>
        <taxon>Bacteria</taxon>
        <taxon>Bacillati</taxon>
        <taxon>Actinomycetota</taxon>
        <taxon>Actinomycetes</taxon>
        <taxon>Propionibacteriales</taxon>
        <taxon>Nocardioidaceae</taxon>
        <taxon>Aeromicrobium</taxon>
    </lineage>
</organism>
<keyword evidence="1" id="KW-0472">Membrane</keyword>
<dbReference type="HOGENOM" id="CLU_038053_0_2_11"/>
<keyword evidence="1" id="KW-0812">Transmembrane</keyword>
<dbReference type="PANTHER" id="PTHR21248">
    <property type="entry name" value="CARDIOLIPIN SYNTHASE"/>
    <property type="match status" value="1"/>
</dbReference>